<proteinExistence type="predicted"/>
<protein>
    <submittedName>
        <fullName evidence="1">Uncharacterized protein</fullName>
    </submittedName>
</protein>
<organism evidence="1 2">
    <name type="scientific">Pseudidiomarina insulisalsae</name>
    <dbReference type="NCBI Taxonomy" id="575789"/>
    <lineage>
        <taxon>Bacteria</taxon>
        <taxon>Pseudomonadati</taxon>
        <taxon>Pseudomonadota</taxon>
        <taxon>Gammaproteobacteria</taxon>
        <taxon>Alteromonadales</taxon>
        <taxon>Idiomarinaceae</taxon>
        <taxon>Pseudidiomarina</taxon>
    </lineage>
</organism>
<keyword evidence="2" id="KW-1185">Reference proteome</keyword>
<gene>
    <name evidence="1" type="ORF">CWI71_11815</name>
</gene>
<dbReference type="AlphaFoldDB" id="A0A432Y8N4"/>
<evidence type="ECO:0000313" key="1">
    <source>
        <dbReference type="EMBL" id="RUO57334.1"/>
    </source>
</evidence>
<name>A0A432Y8N4_9GAMM</name>
<dbReference type="RefSeq" id="WP_126755478.1">
    <property type="nucleotide sequence ID" value="NZ_PIPY01000015.1"/>
</dbReference>
<sequence length="180" mass="20150">MDRQAQGQALVEGMMLLTLLVLLVTLVQQTLTPLLSKQQQRIDSSRQQLWAWADNKALQYSDDYAFAEHADGILAPMQTLSGLRLEQDNLRVLAGSDSSLPMARLTDNWSAASLAELSSQPALLTPASRLNQYGFATLQGWLSWFHFTEEFAPDQLRVGYVNADVTPQELHCKTERRCSP</sequence>
<reference evidence="2" key="1">
    <citation type="journal article" date="2018" name="Front. Microbiol.">
        <title>Genome-Based Analysis Reveals the Taxonomy and Diversity of the Family Idiomarinaceae.</title>
        <authorList>
            <person name="Liu Y."/>
            <person name="Lai Q."/>
            <person name="Shao Z."/>
        </authorList>
    </citation>
    <scope>NUCLEOTIDE SEQUENCE [LARGE SCALE GENOMIC DNA]</scope>
    <source>
        <strain evidence="2">CVS-6</strain>
    </source>
</reference>
<dbReference type="OrthoDB" id="6237642at2"/>
<accession>A0A432Y8N4</accession>
<dbReference type="EMBL" id="PIPY01000015">
    <property type="protein sequence ID" value="RUO57334.1"/>
    <property type="molecule type" value="Genomic_DNA"/>
</dbReference>
<dbReference type="Proteomes" id="UP000288259">
    <property type="component" value="Unassembled WGS sequence"/>
</dbReference>
<evidence type="ECO:0000313" key="2">
    <source>
        <dbReference type="Proteomes" id="UP000288259"/>
    </source>
</evidence>
<comment type="caution">
    <text evidence="1">The sequence shown here is derived from an EMBL/GenBank/DDBJ whole genome shotgun (WGS) entry which is preliminary data.</text>
</comment>